<name>A0A9W8MPP2_9AGAR</name>
<dbReference type="OrthoDB" id="5579860at2759"/>
<sequence length="389" mass="43130">MPIALKYVLAPYGRAVLGECAYSVVFKATAEASGTQVAVKKSRISKTVKPPFLQHESRVLQLLQGHASIPAVYSYGRLQHFEYMAMELLGPSLMALKHVHSLGIVHRDIKPENILCSLDDASSVKLVDFGISKIYCVGQPSKYDPLKERRHIVGSLYFASLNSHNGVDLAPRDDIESLAYTALFLLGGSLPWKPRPRLESVLRSQEIVRLLKSGLSGDDLAAGLPKEFGDLLMYSRSLEFSQLPVYDILRGCFARLAEREAYQLSGPLDWIPCTAQGEGHMGTVEEPEVSIDDDEADDDDSDSLGEDSYVGEDIDMWDNRQGERDKDLTFPAKQREVLDGIIGVISEVTRAGTLQHMEQESVDAKLLSVKNRVNKQQNLLPYSRCCEAS</sequence>
<evidence type="ECO:0000259" key="2">
    <source>
        <dbReference type="PROSITE" id="PS50011"/>
    </source>
</evidence>
<dbReference type="PROSITE" id="PS50011">
    <property type="entry name" value="PROTEIN_KINASE_DOM"/>
    <property type="match status" value="1"/>
</dbReference>
<dbReference type="GO" id="GO:0004674">
    <property type="term" value="F:protein serine/threonine kinase activity"/>
    <property type="evidence" value="ECO:0007669"/>
    <property type="project" value="UniProtKB-EC"/>
</dbReference>
<proteinExistence type="predicted"/>
<dbReference type="GO" id="GO:0005524">
    <property type="term" value="F:ATP binding"/>
    <property type="evidence" value="ECO:0007669"/>
    <property type="project" value="InterPro"/>
</dbReference>
<dbReference type="AlphaFoldDB" id="A0A9W8MPP2"/>
<evidence type="ECO:0000313" key="4">
    <source>
        <dbReference type="Proteomes" id="UP001148786"/>
    </source>
</evidence>
<dbReference type="SUPFAM" id="SSF56112">
    <property type="entry name" value="Protein kinase-like (PK-like)"/>
    <property type="match status" value="1"/>
</dbReference>
<dbReference type="PANTHER" id="PTHR11909">
    <property type="entry name" value="CASEIN KINASE-RELATED"/>
    <property type="match status" value="1"/>
</dbReference>
<feature type="domain" description="Protein kinase" evidence="2">
    <location>
        <begin position="11"/>
        <end position="271"/>
    </location>
</feature>
<dbReference type="InterPro" id="IPR000719">
    <property type="entry name" value="Prot_kinase_dom"/>
</dbReference>
<dbReference type="EC" id="2.7.11.1" evidence="1"/>
<dbReference type="Pfam" id="PF00069">
    <property type="entry name" value="Pkinase"/>
    <property type="match status" value="1"/>
</dbReference>
<protein>
    <recommendedName>
        <fullName evidence="1">non-specific serine/threonine protein kinase</fullName>
        <ecNumber evidence="1">2.7.11.1</ecNumber>
    </recommendedName>
</protein>
<dbReference type="InterPro" id="IPR050235">
    <property type="entry name" value="CK1_Ser-Thr_kinase"/>
</dbReference>
<dbReference type="SMART" id="SM00220">
    <property type="entry name" value="S_TKc"/>
    <property type="match status" value="1"/>
</dbReference>
<dbReference type="Gene3D" id="1.10.510.10">
    <property type="entry name" value="Transferase(Phosphotransferase) domain 1"/>
    <property type="match status" value="1"/>
</dbReference>
<dbReference type="Proteomes" id="UP001148786">
    <property type="component" value="Unassembled WGS sequence"/>
</dbReference>
<organism evidence="3 4">
    <name type="scientific">Agrocybe chaxingu</name>
    <dbReference type="NCBI Taxonomy" id="84603"/>
    <lineage>
        <taxon>Eukaryota</taxon>
        <taxon>Fungi</taxon>
        <taxon>Dikarya</taxon>
        <taxon>Basidiomycota</taxon>
        <taxon>Agaricomycotina</taxon>
        <taxon>Agaricomycetes</taxon>
        <taxon>Agaricomycetidae</taxon>
        <taxon>Agaricales</taxon>
        <taxon>Agaricineae</taxon>
        <taxon>Strophariaceae</taxon>
        <taxon>Agrocybe</taxon>
    </lineage>
</organism>
<evidence type="ECO:0000256" key="1">
    <source>
        <dbReference type="ARBA" id="ARBA00012513"/>
    </source>
</evidence>
<reference evidence="3" key="1">
    <citation type="submission" date="2022-07" db="EMBL/GenBank/DDBJ databases">
        <title>Genome Sequence of Agrocybe chaxingu.</title>
        <authorList>
            <person name="Buettner E."/>
        </authorList>
    </citation>
    <scope>NUCLEOTIDE SEQUENCE</scope>
    <source>
        <strain evidence="3">MP-N11</strain>
    </source>
</reference>
<dbReference type="PROSITE" id="PS00108">
    <property type="entry name" value="PROTEIN_KINASE_ST"/>
    <property type="match status" value="1"/>
</dbReference>
<dbReference type="InterPro" id="IPR011009">
    <property type="entry name" value="Kinase-like_dom_sf"/>
</dbReference>
<dbReference type="EMBL" id="JANKHO010001540">
    <property type="protein sequence ID" value="KAJ3500813.1"/>
    <property type="molecule type" value="Genomic_DNA"/>
</dbReference>
<gene>
    <name evidence="3" type="ORF">NLJ89_g9624</name>
</gene>
<comment type="caution">
    <text evidence="3">The sequence shown here is derived from an EMBL/GenBank/DDBJ whole genome shotgun (WGS) entry which is preliminary data.</text>
</comment>
<keyword evidence="4" id="KW-1185">Reference proteome</keyword>
<accession>A0A9W8MPP2</accession>
<dbReference type="InterPro" id="IPR008271">
    <property type="entry name" value="Ser/Thr_kinase_AS"/>
</dbReference>
<evidence type="ECO:0000313" key="3">
    <source>
        <dbReference type="EMBL" id="KAJ3500813.1"/>
    </source>
</evidence>